<keyword evidence="6" id="KW-1185">Reference proteome</keyword>
<dbReference type="Proteomes" id="UP000746584">
    <property type="component" value="Unassembled WGS sequence"/>
</dbReference>
<reference evidence="4 6" key="3">
    <citation type="submission" date="2021-01" db="EMBL/GenBank/DDBJ databases">
        <title>Sequencing the genomes of 1000 actinobacteria strains.</title>
        <authorList>
            <person name="Klenk H.-P."/>
        </authorList>
    </citation>
    <scope>NUCLEOTIDE SEQUENCE [LARGE SCALE GENOMIC DNA]</scope>
    <source>
        <strain evidence="4 6">DSM 20542</strain>
    </source>
</reference>
<evidence type="ECO:0000256" key="1">
    <source>
        <dbReference type="ARBA" id="ARBA00022801"/>
    </source>
</evidence>
<evidence type="ECO:0000259" key="2">
    <source>
        <dbReference type="Pfam" id="PF00857"/>
    </source>
</evidence>
<dbReference type="InterPro" id="IPR036380">
    <property type="entry name" value="Isochorismatase-like_sf"/>
</dbReference>
<comment type="caution">
    <text evidence="3">The sequence shown here is derived from an EMBL/GenBank/DDBJ whole genome shotgun (WGS) entry which is preliminary data.</text>
</comment>
<dbReference type="CDD" id="cd01014">
    <property type="entry name" value="nicotinamidase_related"/>
    <property type="match status" value="1"/>
</dbReference>
<dbReference type="EMBL" id="JAFBCG010000001">
    <property type="protein sequence ID" value="MBM7802391.1"/>
    <property type="molecule type" value="Genomic_DNA"/>
</dbReference>
<evidence type="ECO:0000313" key="6">
    <source>
        <dbReference type="Proteomes" id="UP000746584"/>
    </source>
</evidence>
<feature type="domain" description="Isochorismatase-like" evidence="2">
    <location>
        <begin position="4"/>
        <end position="175"/>
    </location>
</feature>
<sequence length="181" mass="18817">MTRALLLIDVQLDYFPGGAFPLVEPEAAADAAGAVLRHFRETGEDVVHVFHTATDPDAGLFVPGTPGVAFHPDVEPRAGETVVEKHEPNSFIGTGLERLLRDRGVTDLVVVGMMTSMCVDSTARAASELGFACTVVADACAAPDLTLGDTTVPGASVHAAFLAALDGSFATVVRSKDLLDA</sequence>
<dbReference type="AlphaFoldDB" id="A0A8H9KZV0"/>
<reference evidence="3" key="1">
    <citation type="journal article" date="2014" name="Int. J. Syst. Evol. Microbiol.">
        <title>Complete genome sequence of Corynebacterium casei LMG S-19264T (=DSM 44701T), isolated from a smear-ripened cheese.</title>
        <authorList>
            <consortium name="US DOE Joint Genome Institute (JGI-PGF)"/>
            <person name="Walter F."/>
            <person name="Albersmeier A."/>
            <person name="Kalinowski J."/>
            <person name="Ruckert C."/>
        </authorList>
    </citation>
    <scope>NUCLEOTIDE SEQUENCE</scope>
    <source>
        <strain evidence="3">JCM 1480</strain>
    </source>
</reference>
<dbReference type="Pfam" id="PF00857">
    <property type="entry name" value="Isochorismatase"/>
    <property type="match status" value="1"/>
</dbReference>
<dbReference type="RefSeq" id="WP_175328156.1">
    <property type="nucleotide sequence ID" value="NZ_BMOI01000002.1"/>
</dbReference>
<evidence type="ECO:0000313" key="5">
    <source>
        <dbReference type="Proteomes" id="UP000648535"/>
    </source>
</evidence>
<protein>
    <submittedName>
        <fullName evidence="3">Isochorismatase</fullName>
    </submittedName>
    <submittedName>
        <fullName evidence="4">Nicotinamidase-related amidase</fullName>
    </submittedName>
</protein>
<gene>
    <name evidence="3" type="ORF">GCM10009769_08280</name>
    <name evidence="4" type="ORF">JOE58_001642</name>
</gene>
<dbReference type="SUPFAM" id="SSF52499">
    <property type="entry name" value="Isochorismatase-like hydrolases"/>
    <property type="match status" value="1"/>
</dbReference>
<keyword evidence="1" id="KW-0378">Hydrolase</keyword>
<name>A0A8H9KZV0_9MICO</name>
<reference evidence="3" key="2">
    <citation type="submission" date="2020-09" db="EMBL/GenBank/DDBJ databases">
        <authorList>
            <person name="Sun Q."/>
            <person name="Ohkuma M."/>
        </authorList>
    </citation>
    <scope>NUCLEOTIDE SEQUENCE</scope>
    <source>
        <strain evidence="3">JCM 1480</strain>
    </source>
</reference>
<dbReference type="PANTHER" id="PTHR43540">
    <property type="entry name" value="PEROXYUREIDOACRYLATE/UREIDOACRYLATE AMIDOHYDROLASE-RELATED"/>
    <property type="match status" value="1"/>
</dbReference>
<dbReference type="PANTHER" id="PTHR43540:SF1">
    <property type="entry name" value="ISOCHORISMATASE HYDROLASE"/>
    <property type="match status" value="1"/>
</dbReference>
<organism evidence="3 5">
    <name type="scientific">Curtobacterium luteum</name>
    <dbReference type="NCBI Taxonomy" id="33881"/>
    <lineage>
        <taxon>Bacteria</taxon>
        <taxon>Bacillati</taxon>
        <taxon>Actinomycetota</taxon>
        <taxon>Actinomycetes</taxon>
        <taxon>Micrococcales</taxon>
        <taxon>Microbacteriaceae</taxon>
        <taxon>Curtobacterium</taxon>
    </lineage>
</organism>
<dbReference type="InterPro" id="IPR000868">
    <property type="entry name" value="Isochorismatase-like_dom"/>
</dbReference>
<dbReference type="Gene3D" id="3.40.50.850">
    <property type="entry name" value="Isochorismatase-like"/>
    <property type="match status" value="1"/>
</dbReference>
<dbReference type="GO" id="GO:0016787">
    <property type="term" value="F:hydrolase activity"/>
    <property type="evidence" value="ECO:0007669"/>
    <property type="project" value="UniProtKB-KW"/>
</dbReference>
<dbReference type="EMBL" id="BMOI01000002">
    <property type="protein sequence ID" value="GGK92422.1"/>
    <property type="molecule type" value="Genomic_DNA"/>
</dbReference>
<dbReference type="Proteomes" id="UP000648535">
    <property type="component" value="Unassembled WGS sequence"/>
</dbReference>
<accession>A0A8H9KZV0</accession>
<proteinExistence type="predicted"/>
<evidence type="ECO:0000313" key="4">
    <source>
        <dbReference type="EMBL" id="MBM7802391.1"/>
    </source>
</evidence>
<dbReference type="InterPro" id="IPR050272">
    <property type="entry name" value="Isochorismatase-like_hydrls"/>
</dbReference>
<evidence type="ECO:0000313" key="3">
    <source>
        <dbReference type="EMBL" id="GGK92422.1"/>
    </source>
</evidence>